<dbReference type="Proteomes" id="UP001371456">
    <property type="component" value="Unassembled WGS sequence"/>
</dbReference>
<proteinExistence type="predicted"/>
<evidence type="ECO:0000313" key="1">
    <source>
        <dbReference type="EMBL" id="KAK6773831.1"/>
    </source>
</evidence>
<dbReference type="AlphaFoldDB" id="A0AAN8XZK9"/>
<organism evidence="1 2">
    <name type="scientific">Solanum bulbocastanum</name>
    <name type="common">Wild potato</name>
    <dbReference type="NCBI Taxonomy" id="147425"/>
    <lineage>
        <taxon>Eukaryota</taxon>
        <taxon>Viridiplantae</taxon>
        <taxon>Streptophyta</taxon>
        <taxon>Embryophyta</taxon>
        <taxon>Tracheophyta</taxon>
        <taxon>Spermatophyta</taxon>
        <taxon>Magnoliopsida</taxon>
        <taxon>eudicotyledons</taxon>
        <taxon>Gunneridae</taxon>
        <taxon>Pentapetalae</taxon>
        <taxon>asterids</taxon>
        <taxon>lamiids</taxon>
        <taxon>Solanales</taxon>
        <taxon>Solanaceae</taxon>
        <taxon>Solanoideae</taxon>
        <taxon>Solaneae</taxon>
        <taxon>Solanum</taxon>
    </lineage>
</organism>
<keyword evidence="2" id="KW-1185">Reference proteome</keyword>
<gene>
    <name evidence="1" type="ORF">RDI58_029070</name>
</gene>
<comment type="caution">
    <text evidence="1">The sequence shown here is derived from an EMBL/GenBank/DDBJ whole genome shotgun (WGS) entry which is preliminary data.</text>
</comment>
<sequence>MIRSGKKTKTNEYNSKKHWKLVSYFYSRQCQGRCMVLKDPTFLSLDGHKEFSRVGKVHDTIGFYFKVLQHSQGLVDRNRCCGQELLPNIPRLQCKFEHTSFVEISVKDLKSYRATIYFELGGDSSLKQAFVSSLPKMLAWHTITIIEDRFKSITIPHIGYIRQAIFQAPNSIWTKRFVLKHIVQNIPALDTACSRIDLFTTSNSSCSSLRARGNSAKQYRRFKLRRPADNRSRMTRRTKFFRRRNLGN</sequence>
<protein>
    <submittedName>
        <fullName evidence="1">Uncharacterized protein</fullName>
    </submittedName>
</protein>
<name>A0AAN8XZK9_SOLBU</name>
<reference evidence="1 2" key="1">
    <citation type="submission" date="2024-02" db="EMBL/GenBank/DDBJ databases">
        <title>de novo genome assembly of Solanum bulbocastanum strain 11H21.</title>
        <authorList>
            <person name="Hosaka A.J."/>
        </authorList>
    </citation>
    <scope>NUCLEOTIDE SEQUENCE [LARGE SCALE GENOMIC DNA]</scope>
    <source>
        <tissue evidence="1">Young leaves</tissue>
    </source>
</reference>
<dbReference type="EMBL" id="JBANQN010000012">
    <property type="protein sequence ID" value="KAK6773831.1"/>
    <property type="molecule type" value="Genomic_DNA"/>
</dbReference>
<evidence type="ECO:0000313" key="2">
    <source>
        <dbReference type="Proteomes" id="UP001371456"/>
    </source>
</evidence>
<accession>A0AAN8XZK9</accession>